<dbReference type="PROSITE" id="PS00211">
    <property type="entry name" value="ABC_TRANSPORTER_1"/>
    <property type="match status" value="1"/>
</dbReference>
<dbReference type="FunFam" id="3.40.50.300:FF:000854">
    <property type="entry name" value="Multidrug ABC transporter ATP-binding protein"/>
    <property type="match status" value="1"/>
</dbReference>
<dbReference type="GO" id="GO:0140359">
    <property type="term" value="F:ABC-type transporter activity"/>
    <property type="evidence" value="ECO:0007669"/>
    <property type="project" value="InterPro"/>
</dbReference>
<dbReference type="GO" id="GO:0034040">
    <property type="term" value="F:ATPase-coupled lipid transmembrane transporter activity"/>
    <property type="evidence" value="ECO:0007669"/>
    <property type="project" value="TreeGrafter"/>
</dbReference>
<gene>
    <name evidence="12" type="ORF">UU37_C0002G0053</name>
</gene>
<keyword evidence="4 9" id="KW-0812">Transmembrane</keyword>
<dbReference type="SMART" id="SM00382">
    <property type="entry name" value="AAA"/>
    <property type="match status" value="1"/>
</dbReference>
<accession>A0A0G0UI88</accession>
<dbReference type="InterPro" id="IPR017871">
    <property type="entry name" value="ABC_transporter-like_CS"/>
</dbReference>
<feature type="transmembrane region" description="Helical" evidence="9">
    <location>
        <begin position="140"/>
        <end position="162"/>
    </location>
</feature>
<dbReference type="Pfam" id="PF00664">
    <property type="entry name" value="ABC_membrane"/>
    <property type="match status" value="1"/>
</dbReference>
<dbReference type="GO" id="GO:0005886">
    <property type="term" value="C:plasma membrane"/>
    <property type="evidence" value="ECO:0007669"/>
    <property type="project" value="UniProtKB-SubCell"/>
</dbReference>
<evidence type="ECO:0000313" key="12">
    <source>
        <dbReference type="EMBL" id="KKR88538.1"/>
    </source>
</evidence>
<dbReference type="InterPro" id="IPR036640">
    <property type="entry name" value="ABC1_TM_sf"/>
</dbReference>
<feature type="transmembrane region" description="Helical" evidence="9">
    <location>
        <begin position="262"/>
        <end position="280"/>
    </location>
</feature>
<dbReference type="InterPro" id="IPR027417">
    <property type="entry name" value="P-loop_NTPase"/>
</dbReference>
<evidence type="ECO:0000256" key="3">
    <source>
        <dbReference type="ARBA" id="ARBA00022475"/>
    </source>
</evidence>
<dbReference type="EMBL" id="LCAJ01000002">
    <property type="protein sequence ID" value="KKR88538.1"/>
    <property type="molecule type" value="Genomic_DNA"/>
</dbReference>
<dbReference type="GO" id="GO:0005524">
    <property type="term" value="F:ATP binding"/>
    <property type="evidence" value="ECO:0007669"/>
    <property type="project" value="UniProtKB-KW"/>
</dbReference>
<dbReference type="InterPro" id="IPR003439">
    <property type="entry name" value="ABC_transporter-like_ATP-bd"/>
</dbReference>
<dbReference type="Gene3D" id="3.40.50.300">
    <property type="entry name" value="P-loop containing nucleotide triphosphate hydrolases"/>
    <property type="match status" value="1"/>
</dbReference>
<keyword evidence="8 9" id="KW-0472">Membrane</keyword>
<dbReference type="SUPFAM" id="SSF90123">
    <property type="entry name" value="ABC transporter transmembrane region"/>
    <property type="match status" value="1"/>
</dbReference>
<dbReference type="PROSITE" id="PS50893">
    <property type="entry name" value="ABC_TRANSPORTER_2"/>
    <property type="match status" value="1"/>
</dbReference>
<dbReference type="PANTHER" id="PTHR24221">
    <property type="entry name" value="ATP-BINDING CASSETTE SUB-FAMILY B"/>
    <property type="match status" value="1"/>
</dbReference>
<feature type="domain" description="ABC transmembrane type-1" evidence="11">
    <location>
        <begin position="28"/>
        <end position="312"/>
    </location>
</feature>
<evidence type="ECO:0000256" key="9">
    <source>
        <dbReference type="SAM" id="Phobius"/>
    </source>
</evidence>
<dbReference type="AlphaFoldDB" id="A0A0G0UI88"/>
<evidence type="ECO:0000313" key="13">
    <source>
        <dbReference type="Proteomes" id="UP000033908"/>
    </source>
</evidence>
<dbReference type="SUPFAM" id="SSF52540">
    <property type="entry name" value="P-loop containing nucleoside triphosphate hydrolases"/>
    <property type="match status" value="1"/>
</dbReference>
<dbReference type="PROSITE" id="PS50929">
    <property type="entry name" value="ABC_TM1F"/>
    <property type="match status" value="1"/>
</dbReference>
<dbReference type="PANTHER" id="PTHR24221:SF654">
    <property type="entry name" value="ATP-BINDING CASSETTE SUB-FAMILY B MEMBER 6"/>
    <property type="match status" value="1"/>
</dbReference>
<evidence type="ECO:0000256" key="4">
    <source>
        <dbReference type="ARBA" id="ARBA00022692"/>
    </source>
</evidence>
<dbReference type="Proteomes" id="UP000033908">
    <property type="component" value="Unassembled WGS sequence"/>
</dbReference>
<dbReference type="Pfam" id="PF00005">
    <property type="entry name" value="ABC_tran"/>
    <property type="match status" value="1"/>
</dbReference>
<dbReference type="Gene3D" id="1.20.1560.10">
    <property type="entry name" value="ABC transporter type 1, transmembrane domain"/>
    <property type="match status" value="1"/>
</dbReference>
<reference evidence="12 13" key="1">
    <citation type="journal article" date="2015" name="Nature">
        <title>rRNA introns, odd ribosomes, and small enigmatic genomes across a large radiation of phyla.</title>
        <authorList>
            <person name="Brown C.T."/>
            <person name="Hug L.A."/>
            <person name="Thomas B.C."/>
            <person name="Sharon I."/>
            <person name="Castelle C.J."/>
            <person name="Singh A."/>
            <person name="Wilkins M.J."/>
            <person name="Williams K.H."/>
            <person name="Banfield J.F."/>
        </authorList>
    </citation>
    <scope>NUCLEOTIDE SEQUENCE [LARGE SCALE GENOMIC DNA]</scope>
</reference>
<feature type="domain" description="ABC transporter" evidence="10">
    <location>
        <begin position="350"/>
        <end position="586"/>
    </location>
</feature>
<dbReference type="GO" id="GO:0016887">
    <property type="term" value="F:ATP hydrolysis activity"/>
    <property type="evidence" value="ECO:0007669"/>
    <property type="project" value="InterPro"/>
</dbReference>
<dbReference type="InterPro" id="IPR011527">
    <property type="entry name" value="ABC1_TM_dom"/>
</dbReference>
<evidence type="ECO:0000259" key="10">
    <source>
        <dbReference type="PROSITE" id="PS50893"/>
    </source>
</evidence>
<comment type="caution">
    <text evidence="12">The sequence shown here is derived from an EMBL/GenBank/DDBJ whole genome shotgun (WGS) entry which is preliminary data.</text>
</comment>
<evidence type="ECO:0000256" key="1">
    <source>
        <dbReference type="ARBA" id="ARBA00004651"/>
    </source>
</evidence>
<protein>
    <submittedName>
        <fullName evidence="12">Uncharacterized protein</fullName>
    </submittedName>
</protein>
<keyword evidence="3" id="KW-1003">Cell membrane</keyword>
<keyword evidence="5" id="KW-0547">Nucleotide-binding</keyword>
<keyword evidence="7 9" id="KW-1133">Transmembrane helix</keyword>
<evidence type="ECO:0000256" key="8">
    <source>
        <dbReference type="ARBA" id="ARBA00023136"/>
    </source>
</evidence>
<dbReference type="InterPro" id="IPR039421">
    <property type="entry name" value="Type_1_exporter"/>
</dbReference>
<evidence type="ECO:0000256" key="2">
    <source>
        <dbReference type="ARBA" id="ARBA00022448"/>
    </source>
</evidence>
<feature type="transmembrane region" description="Helical" evidence="9">
    <location>
        <begin position="26"/>
        <end position="48"/>
    </location>
</feature>
<evidence type="ECO:0000259" key="11">
    <source>
        <dbReference type="PROSITE" id="PS50929"/>
    </source>
</evidence>
<evidence type="ECO:0000256" key="6">
    <source>
        <dbReference type="ARBA" id="ARBA00022840"/>
    </source>
</evidence>
<feature type="transmembrane region" description="Helical" evidence="9">
    <location>
        <begin position="60"/>
        <end position="79"/>
    </location>
</feature>
<feature type="transmembrane region" description="Helical" evidence="9">
    <location>
        <begin position="168"/>
        <end position="185"/>
    </location>
</feature>
<name>A0A0G0UI88_9BACT</name>
<dbReference type="InterPro" id="IPR003593">
    <property type="entry name" value="AAA+_ATPase"/>
</dbReference>
<sequence length="593" mass="66744">MNKEIEEIVRGFKRSINLVEKPERRMLVLASVIMFITGVLTNLPAIILGKLVDTMVAEGSIGFSSIFPFILLISSIILIREFLTVIRKYLVENTATQTEKKQTLNAVEKLLRTDIENINKQQIGSLHGRIFRSIEGLIRMLKLTFLDFFPIFFSALAAIFIAFSQKPILAFVMIIVIPTGLYIIIKQISSQKGIRLALLRGKEKIDGNVVEMLGGIETVRVLNTVQEEVDKIGKVAEDLRQKEIRHHIYMALYDAGKYLNEGFFYILVISLSILLSAYGTISRGDILVYSILFLSITGPLREIHRILDQAHESSIQVNDLYNLLEQKNDSSFFSESSVIINKQRKDNPVLSINKLSFSYPGKEKYILDNIDLEINPGEKIGIAGASGCGKTTLVKIILKLVHGYSGSIYLFGKNLKELTREEIAEKIAYVPQKPYIFSGTIEENIVYGSNRSVQEKEVIKAIKLAGLYEEIMDVLGGLDGNVTENGNNLSGGQRQRLAIARLVLKSPEILIFDEATSALDNRNEALIQKNIEDYFKNKIMITVAHRLTTLINTDRIYVFDKGMIMQAGKFDCLAEQKGLFQNFLKQKTDVITT</sequence>
<keyword evidence="2" id="KW-0813">Transport</keyword>
<evidence type="ECO:0000256" key="7">
    <source>
        <dbReference type="ARBA" id="ARBA00022989"/>
    </source>
</evidence>
<keyword evidence="6" id="KW-0067">ATP-binding</keyword>
<proteinExistence type="predicted"/>
<organism evidence="12 13">
    <name type="scientific">Candidatus Gottesmanbacteria bacterium GW2011_GWA2_41_12</name>
    <dbReference type="NCBI Taxonomy" id="1618440"/>
    <lineage>
        <taxon>Bacteria</taxon>
        <taxon>Candidatus Gottesmaniibacteriota</taxon>
    </lineage>
</organism>
<evidence type="ECO:0000256" key="5">
    <source>
        <dbReference type="ARBA" id="ARBA00022741"/>
    </source>
</evidence>
<comment type="subcellular location">
    <subcellularLocation>
        <location evidence="1">Cell membrane</location>
        <topology evidence="1">Multi-pass membrane protein</topology>
    </subcellularLocation>
</comment>